<keyword evidence="1" id="KW-0732">Signal</keyword>
<feature type="chain" id="PRO_5034674759" description="GEgh 16 protein" evidence="1">
    <location>
        <begin position="19"/>
        <end position="426"/>
    </location>
</feature>
<dbReference type="AlphaFoldDB" id="A0A8H6ZUP3"/>
<proteinExistence type="predicted"/>
<gene>
    <name evidence="2" type="ORF">PC9H_006963</name>
</gene>
<name>A0A8H6ZUP3_PLEOS</name>
<dbReference type="PANTHER" id="PTHR34618:SF4">
    <property type="entry name" value="CAS1"/>
    <property type="match status" value="1"/>
</dbReference>
<dbReference type="EMBL" id="JACETU010000004">
    <property type="protein sequence ID" value="KAF7431241.1"/>
    <property type="molecule type" value="Genomic_DNA"/>
</dbReference>
<dbReference type="PANTHER" id="PTHR34618">
    <property type="entry name" value="SURFACE PROTEIN MAS1, PUTATIVE-RELATED"/>
    <property type="match status" value="1"/>
</dbReference>
<evidence type="ECO:0000313" key="3">
    <source>
        <dbReference type="Proteomes" id="UP000623687"/>
    </source>
</evidence>
<dbReference type="InterPro" id="IPR021476">
    <property type="entry name" value="Egh16-like"/>
</dbReference>
<evidence type="ECO:0008006" key="4">
    <source>
        <dbReference type="Google" id="ProtNLM"/>
    </source>
</evidence>
<comment type="caution">
    <text evidence="2">The sequence shown here is derived from an EMBL/GenBank/DDBJ whole genome shotgun (WGS) entry which is preliminary data.</text>
</comment>
<evidence type="ECO:0000313" key="2">
    <source>
        <dbReference type="EMBL" id="KAF7431241.1"/>
    </source>
</evidence>
<sequence>MKGFYQLVLLAAAIQVNAHGVLTAVTGVNGITAQGFGVVATTPRTGSRRNPFQQDSSIIRDREIQRGTTGACGRTLAGGNNNVQTMLATAASAGLPMAAADGSVTMTLHQVNGDGAGPYTCQVSADASGQNFVAMTVTTQVPGTNSRSRTTATAFPLVAQMPAGMACTGGPNGDACLVRCRNAARAGPFGGCVAGESKLYEPSHWPLTGSFIVTTANSGNAAAAAAANATANAAAAANANANANANAAAAANASAAAVATPVVAVDAAAAANAAANAAAGAATATPAVAANAGAAANGSAIGIAVNSPAVAANAGAAANAAAGAAVTTPTVTNTLAVPVAAAPVDNTAATTGTVAPAVVVRAIGEEAIPDISIEEAELALAEDLERREGEEVEDISIEDAELALAEDLERRAERVSRSRIIGHRTI</sequence>
<dbReference type="OrthoDB" id="3241054at2759"/>
<dbReference type="Pfam" id="PF11327">
    <property type="entry name" value="Egh16-like"/>
    <property type="match status" value="1"/>
</dbReference>
<dbReference type="VEuPathDB" id="FungiDB:PC9H_006963"/>
<feature type="signal peptide" evidence="1">
    <location>
        <begin position="1"/>
        <end position="18"/>
    </location>
</feature>
<protein>
    <recommendedName>
        <fullName evidence="4">GEgh 16 protein</fullName>
    </recommendedName>
</protein>
<reference evidence="2" key="1">
    <citation type="submission" date="2019-07" db="EMBL/GenBank/DDBJ databases">
        <authorList>
            <person name="Palmer J.M."/>
        </authorList>
    </citation>
    <scope>NUCLEOTIDE SEQUENCE</scope>
    <source>
        <strain evidence="2">PC9</strain>
    </source>
</reference>
<keyword evidence="3" id="KW-1185">Reference proteome</keyword>
<organism evidence="2 3">
    <name type="scientific">Pleurotus ostreatus</name>
    <name type="common">Oyster mushroom</name>
    <name type="synonym">White-rot fungus</name>
    <dbReference type="NCBI Taxonomy" id="5322"/>
    <lineage>
        <taxon>Eukaryota</taxon>
        <taxon>Fungi</taxon>
        <taxon>Dikarya</taxon>
        <taxon>Basidiomycota</taxon>
        <taxon>Agaricomycotina</taxon>
        <taxon>Agaricomycetes</taxon>
        <taxon>Agaricomycetidae</taxon>
        <taxon>Agaricales</taxon>
        <taxon>Pleurotineae</taxon>
        <taxon>Pleurotaceae</taxon>
        <taxon>Pleurotus</taxon>
    </lineage>
</organism>
<accession>A0A8H6ZUP3</accession>
<dbReference type="Proteomes" id="UP000623687">
    <property type="component" value="Unassembled WGS sequence"/>
</dbReference>
<dbReference type="RefSeq" id="XP_036632519.1">
    <property type="nucleotide sequence ID" value="XM_036776500.1"/>
</dbReference>
<dbReference type="GeneID" id="59376781"/>
<evidence type="ECO:0000256" key="1">
    <source>
        <dbReference type="SAM" id="SignalP"/>
    </source>
</evidence>